<dbReference type="Pfam" id="PF05159">
    <property type="entry name" value="Capsule_synth"/>
    <property type="match status" value="2"/>
</dbReference>
<proteinExistence type="predicted"/>
<sequence length="349" mass="36538">MAGGAPPPFVAEAARGASAAGTPRYGTFSRGIATLPGLAAFLPGGPAAMLRLRPRADEAAGLTALLGWGRKPSAARAQGFAARHRRPYWSLEDGFLRMPGPPGRPAGPPLSLLLDREGVYYDAYAPSELEALLREAPLGADAALMARAAAALGRWLALGLSKYLPRPREGRPRGGAAVLVLGQAPGDLSLSLGMAETWGPAALCHLAAAENPGARVVYRLHPDVVHGLRPPPGDLALVRRCAVIDASGGPLPEALAEARRVYCATSLAGFEALLRGIPVTVTGLPFWAGWGAADERATAPARRGVRRSPLEIFAAAFLLYPLYRDPRSGRPLAFEEALEIVAAARRRGA</sequence>
<keyword evidence="2" id="KW-1185">Reference proteome</keyword>
<dbReference type="GO" id="GO:0000271">
    <property type="term" value="P:polysaccharide biosynthetic process"/>
    <property type="evidence" value="ECO:0007669"/>
    <property type="project" value="InterPro"/>
</dbReference>
<dbReference type="EMBL" id="BMKS01000006">
    <property type="protein sequence ID" value="GGG34298.1"/>
    <property type="molecule type" value="Genomic_DNA"/>
</dbReference>
<dbReference type="GO" id="GO:0015774">
    <property type="term" value="P:polysaccharide transport"/>
    <property type="evidence" value="ECO:0007669"/>
    <property type="project" value="InterPro"/>
</dbReference>
<evidence type="ECO:0000313" key="1">
    <source>
        <dbReference type="EMBL" id="GGG34298.1"/>
    </source>
</evidence>
<dbReference type="AlphaFoldDB" id="A0A8J2ZCA6"/>
<comment type="caution">
    <text evidence="1">The sequence shown here is derived from an EMBL/GenBank/DDBJ whole genome shotgun (WGS) entry which is preliminary data.</text>
</comment>
<reference evidence="1 2" key="1">
    <citation type="journal article" date="2014" name="Int. J. Syst. Evol. Microbiol.">
        <title>Complete genome sequence of Corynebacterium casei LMG S-19264T (=DSM 44701T), isolated from a smear-ripened cheese.</title>
        <authorList>
            <consortium name="US DOE Joint Genome Institute (JGI-PGF)"/>
            <person name="Walter F."/>
            <person name="Albersmeier A."/>
            <person name="Kalinowski J."/>
            <person name="Ruckert C."/>
        </authorList>
    </citation>
    <scope>NUCLEOTIDE SEQUENCE [LARGE SCALE GENOMIC DNA]</scope>
    <source>
        <strain evidence="1 2">CGMCC 1.16330</strain>
    </source>
</reference>
<gene>
    <name evidence="1" type="primary">rkpZ2</name>
    <name evidence="1" type="ORF">GCM10010964_22780</name>
</gene>
<protein>
    <submittedName>
        <fullName evidence="1">Capsular polysaccharide biosynthesis protein</fullName>
    </submittedName>
</protein>
<dbReference type="Proteomes" id="UP000597507">
    <property type="component" value="Unassembled WGS sequence"/>
</dbReference>
<evidence type="ECO:0000313" key="2">
    <source>
        <dbReference type="Proteomes" id="UP000597507"/>
    </source>
</evidence>
<accession>A0A8J2ZCA6</accession>
<dbReference type="InterPro" id="IPR007833">
    <property type="entry name" value="Capsule_polysaccharide_synth"/>
</dbReference>
<name>A0A8J2ZCA6_9PROT</name>
<dbReference type="RefSeq" id="WP_188900258.1">
    <property type="nucleotide sequence ID" value="NZ_BMKS01000006.1"/>
</dbReference>
<organism evidence="1 2">
    <name type="scientific">Caldovatus sediminis</name>
    <dbReference type="NCBI Taxonomy" id="2041189"/>
    <lineage>
        <taxon>Bacteria</taxon>
        <taxon>Pseudomonadati</taxon>
        <taxon>Pseudomonadota</taxon>
        <taxon>Alphaproteobacteria</taxon>
        <taxon>Acetobacterales</taxon>
        <taxon>Roseomonadaceae</taxon>
        <taxon>Caldovatus</taxon>
    </lineage>
</organism>